<organism evidence="2 3">
    <name type="scientific">Pseudomonas nitroreducens</name>
    <dbReference type="NCBI Taxonomy" id="46680"/>
    <lineage>
        <taxon>Bacteria</taxon>
        <taxon>Pseudomonadati</taxon>
        <taxon>Pseudomonadota</taxon>
        <taxon>Gammaproteobacteria</taxon>
        <taxon>Pseudomonadales</taxon>
        <taxon>Pseudomonadaceae</taxon>
        <taxon>Pseudomonas</taxon>
    </lineage>
</organism>
<dbReference type="RefSeq" id="WP_138216575.1">
    <property type="nucleotide sequence ID" value="NZ_VASG01000009.1"/>
</dbReference>
<feature type="compositionally biased region" description="Basic residues" evidence="1">
    <location>
        <begin position="105"/>
        <end position="114"/>
    </location>
</feature>
<accession>A0A5R8ZUN8</accession>
<proteinExistence type="predicted"/>
<dbReference type="EMBL" id="VASG01000009">
    <property type="protein sequence ID" value="TLP69990.1"/>
    <property type="molecule type" value="Genomic_DNA"/>
</dbReference>
<feature type="compositionally biased region" description="Basic residues" evidence="1">
    <location>
        <begin position="79"/>
        <end position="93"/>
    </location>
</feature>
<evidence type="ECO:0000256" key="1">
    <source>
        <dbReference type="SAM" id="MobiDB-lite"/>
    </source>
</evidence>
<reference evidence="2 3" key="1">
    <citation type="submission" date="2019-05" db="EMBL/GenBank/DDBJ databases">
        <authorList>
            <person name="Moore K."/>
            <person name="O'Neill P."/>
            <person name="Farbos A."/>
            <person name="Studholme D.J."/>
        </authorList>
    </citation>
    <scope>NUCLEOTIDE SEQUENCE [LARGE SCALE GENOMIC DNA]</scope>
    <source>
        <strain evidence="2 3">DSM 9128</strain>
    </source>
</reference>
<gene>
    <name evidence="2" type="ORF">FEA48_27170</name>
</gene>
<sequence length="148" mass="16855">MGAIAGMARSYTEDSALDGSRASLLLRKAVPAFDDFQKHIRSLRTAPFNEGIFRLSEKPDDWGKTFAFFGAFAKEGRPRGRNKKPARMQKRRWNTQAKAADLQHQSKRKRRPCRRIAGIARSYSGMPSSLLRRGQRQQERPALSGPFY</sequence>
<dbReference type="AlphaFoldDB" id="A0A5R8ZUN8"/>
<evidence type="ECO:0000313" key="3">
    <source>
        <dbReference type="Proteomes" id="UP000307510"/>
    </source>
</evidence>
<comment type="caution">
    <text evidence="2">The sequence shown here is derived from an EMBL/GenBank/DDBJ whole genome shotgun (WGS) entry which is preliminary data.</text>
</comment>
<reference evidence="3" key="2">
    <citation type="submission" date="2019-06" db="EMBL/GenBank/DDBJ databases">
        <title>AzeR, a transcriptional regulator that responds to azelaic acid in Pseudomonas nitroreducens.</title>
        <authorList>
            <person name="Bez C."/>
            <person name="Javvadi S.G."/>
            <person name="Bertani I."/>
            <person name="Devescovi G."/>
            <person name="Studholme D.J."/>
            <person name="Geller A."/>
            <person name="Levy A."/>
            <person name="Venturi V."/>
        </authorList>
    </citation>
    <scope>NUCLEOTIDE SEQUENCE [LARGE SCALE GENOMIC DNA]</scope>
    <source>
        <strain evidence="3">DSM 9128</strain>
    </source>
</reference>
<evidence type="ECO:0000313" key="2">
    <source>
        <dbReference type="EMBL" id="TLP69990.1"/>
    </source>
</evidence>
<protein>
    <submittedName>
        <fullName evidence="2">Uncharacterized protein</fullName>
    </submittedName>
</protein>
<dbReference type="Proteomes" id="UP000307510">
    <property type="component" value="Unassembled WGS sequence"/>
</dbReference>
<name>A0A5R8ZUN8_PSENT</name>
<feature type="region of interest" description="Disordered" evidence="1">
    <location>
        <begin position="76"/>
        <end position="148"/>
    </location>
</feature>